<evidence type="ECO:0000313" key="2">
    <source>
        <dbReference type="EMBL" id="ADX46711.1"/>
    </source>
</evidence>
<keyword evidence="1" id="KW-0472">Membrane</keyword>
<dbReference type="KEGG" id="aaa:Acav_2804"/>
<reference evidence="2" key="1">
    <citation type="submission" date="2011-02" db="EMBL/GenBank/DDBJ databases">
        <title>Complete sequence of Acidovorax avenae subsp. avenae ATCC 19860.</title>
        <authorList>
            <consortium name="US DOE Joint Genome Institute"/>
            <person name="Lucas S."/>
            <person name="Copeland A."/>
            <person name="Lapidus A."/>
            <person name="Cheng J.-F."/>
            <person name="Goodwin L."/>
            <person name="Pitluck S."/>
            <person name="Chertkov O."/>
            <person name="Held B."/>
            <person name="Detter J.C."/>
            <person name="Han C."/>
            <person name="Tapia R."/>
            <person name="Land M."/>
            <person name="Hauser L."/>
            <person name="Kyrpides N."/>
            <person name="Ivanova N."/>
            <person name="Ovchinnikova G."/>
            <person name="Pagani I."/>
            <person name="Gordon S."/>
            <person name="Woyke T."/>
        </authorList>
    </citation>
    <scope>NUCLEOTIDE SEQUENCE</scope>
    <source>
        <strain evidence="2">ATCC 19860</strain>
    </source>
</reference>
<protein>
    <submittedName>
        <fullName evidence="2">Uncharacterized protein</fullName>
    </submittedName>
</protein>
<dbReference type="OrthoDB" id="1431451at2"/>
<organism evidence="2 3">
    <name type="scientific">Paracidovorax avenae (strain ATCC 19860 / DSM 7227 / CCUG 15838 / JCM 20985 / LMG 2117 / NCPPB 1011)</name>
    <name type="common">Acidovorax avenae</name>
    <dbReference type="NCBI Taxonomy" id="643561"/>
    <lineage>
        <taxon>Bacteria</taxon>
        <taxon>Pseudomonadati</taxon>
        <taxon>Pseudomonadota</taxon>
        <taxon>Betaproteobacteria</taxon>
        <taxon>Burkholderiales</taxon>
        <taxon>Comamonadaceae</taxon>
        <taxon>Paracidovorax</taxon>
    </lineage>
</organism>
<dbReference type="RefSeq" id="WP_013595205.1">
    <property type="nucleotide sequence ID" value="NC_015138.1"/>
</dbReference>
<evidence type="ECO:0000256" key="1">
    <source>
        <dbReference type="SAM" id="Phobius"/>
    </source>
</evidence>
<name>F0Q402_PARA1</name>
<dbReference type="GeneID" id="43402255"/>
<keyword evidence="1" id="KW-0812">Transmembrane</keyword>
<dbReference type="AlphaFoldDB" id="F0Q402"/>
<keyword evidence="1" id="KW-1133">Transmembrane helix</keyword>
<feature type="transmembrane region" description="Helical" evidence="1">
    <location>
        <begin position="291"/>
        <end position="309"/>
    </location>
</feature>
<keyword evidence="3" id="KW-1185">Reference proteome</keyword>
<evidence type="ECO:0000313" key="3">
    <source>
        <dbReference type="Proteomes" id="UP000002482"/>
    </source>
</evidence>
<gene>
    <name evidence="2" type="ordered locus">Acav_2804</name>
</gene>
<dbReference type="Proteomes" id="UP000002482">
    <property type="component" value="Chromosome"/>
</dbReference>
<dbReference type="EMBL" id="CP002521">
    <property type="protein sequence ID" value="ADX46711.1"/>
    <property type="molecule type" value="Genomic_DNA"/>
</dbReference>
<proteinExistence type="predicted"/>
<dbReference type="HOGENOM" id="CLU_709084_0_0_4"/>
<feature type="transmembrane region" description="Helical" evidence="1">
    <location>
        <begin position="258"/>
        <end position="279"/>
    </location>
</feature>
<sequence length="389" mass="43355">MAEFEANSFLGFSSEARLLIAGLRSACARLRDNKKLNDDQANYVLINKLALLIKELSELKIGSKNASNLTKLAEEIYKNVHEFYERCLKKIILSDQEKAELDSILINAKRLVAVFSPSGDINAEEHAAWRGRSNELQKLAIELRARFAALSGAAESTEQKMAAIEARLNALSESGGESAKIVSDMTQRLERDAKIEFMLRAKAIQDELEEVQTGIRSQAELFGGYHEQAKNMLGQLSSTILSGGYIGSAQSEERSANLFRWLCIGLMGLTVAFLAYTILQLSFNSIDWKNALTRLVATLLMAVPTAYLARESGKHRHQANKLRRTSLDFHVLEPFLQKLEGEFGTKLRTELAQRVFFVEGGEDKAPSYAIDPQELIIKILEALSKVGKR</sequence>
<accession>F0Q402</accession>